<sequence length="140" mass="16128">MHTFQIKTYREGFTSSKPHFFILSKGLNAGKPLETPCPNCFAITTESEEARNFYFWLSYGLWQAQAFTPHLTGSVVPFIRIGDARAVLLAGQEKAMKDRRKYLKSLALLQDFEQKAKILQKQVELVKQVKRAIMFQILLE</sequence>
<dbReference type="AlphaFoldDB" id="A0A1M7P562"/>
<name>A0A1M7P562_9BACT</name>
<dbReference type="InterPro" id="IPR054223">
    <property type="entry name" value="DUF6943"/>
</dbReference>
<dbReference type="Pfam" id="PF22105">
    <property type="entry name" value="DUF6943"/>
    <property type="match status" value="1"/>
</dbReference>
<gene>
    <name evidence="1" type="ORF">SAMN04488057_10722</name>
</gene>
<evidence type="ECO:0000313" key="2">
    <source>
        <dbReference type="Proteomes" id="UP000184513"/>
    </source>
</evidence>
<dbReference type="STRING" id="388280.SAMN04488057_10722"/>
<keyword evidence="2" id="KW-1185">Reference proteome</keyword>
<accession>A0A1M7P562</accession>
<evidence type="ECO:0000313" key="1">
    <source>
        <dbReference type="EMBL" id="SHN11677.1"/>
    </source>
</evidence>
<dbReference type="EMBL" id="FRCY01000007">
    <property type="protein sequence ID" value="SHN11677.1"/>
    <property type="molecule type" value="Genomic_DNA"/>
</dbReference>
<dbReference type="OrthoDB" id="670969at2"/>
<protein>
    <submittedName>
        <fullName evidence="1">Uncharacterized protein</fullName>
    </submittedName>
</protein>
<organism evidence="1 2">
    <name type="scientific">Cyclobacterium lianum</name>
    <dbReference type="NCBI Taxonomy" id="388280"/>
    <lineage>
        <taxon>Bacteria</taxon>
        <taxon>Pseudomonadati</taxon>
        <taxon>Bacteroidota</taxon>
        <taxon>Cytophagia</taxon>
        <taxon>Cytophagales</taxon>
        <taxon>Cyclobacteriaceae</taxon>
        <taxon>Cyclobacterium</taxon>
    </lineage>
</organism>
<dbReference type="Proteomes" id="UP000184513">
    <property type="component" value="Unassembled WGS sequence"/>
</dbReference>
<dbReference type="RefSeq" id="WP_073094945.1">
    <property type="nucleotide sequence ID" value="NZ_FRCY01000007.1"/>
</dbReference>
<reference evidence="1 2" key="1">
    <citation type="submission" date="2016-11" db="EMBL/GenBank/DDBJ databases">
        <authorList>
            <person name="Jaros S."/>
            <person name="Januszkiewicz K."/>
            <person name="Wedrychowicz H."/>
        </authorList>
    </citation>
    <scope>NUCLEOTIDE SEQUENCE [LARGE SCALE GENOMIC DNA]</scope>
    <source>
        <strain evidence="1 2">CGMCC 1.6102</strain>
    </source>
</reference>
<proteinExistence type="predicted"/>